<gene>
    <name evidence="1" type="ORF">IEO70_03440</name>
</gene>
<dbReference type="AlphaFoldDB" id="A0A927HBH5"/>
<protein>
    <submittedName>
        <fullName evidence="1">Uncharacterized protein</fullName>
    </submittedName>
</protein>
<evidence type="ECO:0000313" key="1">
    <source>
        <dbReference type="EMBL" id="MBD3107408.1"/>
    </source>
</evidence>
<dbReference type="EMBL" id="JACXSI010000006">
    <property type="protein sequence ID" value="MBD3107408.1"/>
    <property type="molecule type" value="Genomic_DNA"/>
</dbReference>
<evidence type="ECO:0000313" key="2">
    <source>
        <dbReference type="Proteomes" id="UP000602076"/>
    </source>
</evidence>
<keyword evidence="2" id="KW-1185">Reference proteome</keyword>
<proteinExistence type="predicted"/>
<dbReference type="Proteomes" id="UP000602076">
    <property type="component" value="Unassembled WGS sequence"/>
</dbReference>
<name>A0A927HBH5_9BACI</name>
<comment type="caution">
    <text evidence="1">The sequence shown here is derived from an EMBL/GenBank/DDBJ whole genome shotgun (WGS) entry which is preliminary data.</text>
</comment>
<sequence length="167" mass="20148">MLTNKDYKEMVEQKFRKPLKDIMYEICIERGLEKWEGAKELGVPENTFVRWRTDYRYGPLQYSADMAEKSRIKTINKYKQELENINLNRELVFQNEVSLRGFKELAERMLELKKMERTETDDSMSDYYGLHGLMNVAIWESIIKYIEQYESGGLQKQFERELKYVKQ</sequence>
<reference evidence="1" key="1">
    <citation type="submission" date="2020-09" db="EMBL/GenBank/DDBJ databases">
        <title>Bacillus faecalis sp. nov., a moderately halophilic bacterium isolated from cow faeces.</title>
        <authorList>
            <person name="Jiang L."/>
            <person name="Lee J."/>
        </authorList>
    </citation>
    <scope>NUCLEOTIDE SEQUENCE</scope>
    <source>
        <strain evidence="1">AGMB 02131</strain>
    </source>
</reference>
<organism evidence="1 2">
    <name type="scientific">Peribacillus faecalis</name>
    <dbReference type="NCBI Taxonomy" id="2772559"/>
    <lineage>
        <taxon>Bacteria</taxon>
        <taxon>Bacillati</taxon>
        <taxon>Bacillota</taxon>
        <taxon>Bacilli</taxon>
        <taxon>Bacillales</taxon>
        <taxon>Bacillaceae</taxon>
        <taxon>Peribacillus</taxon>
    </lineage>
</organism>
<dbReference type="RefSeq" id="WP_190996955.1">
    <property type="nucleotide sequence ID" value="NZ_JACXSI010000006.1"/>
</dbReference>
<accession>A0A927HBH5</accession>